<organism evidence="4">
    <name type="scientific">Entomoneis paludosa</name>
    <dbReference type="NCBI Taxonomy" id="265537"/>
    <lineage>
        <taxon>Eukaryota</taxon>
        <taxon>Sar</taxon>
        <taxon>Stramenopiles</taxon>
        <taxon>Ochrophyta</taxon>
        <taxon>Bacillariophyta</taxon>
        <taxon>Bacillariophyceae</taxon>
        <taxon>Bacillariophycidae</taxon>
        <taxon>Entomoneidaceae</taxon>
        <taxon>Entomoneis</taxon>
    </lineage>
</organism>
<evidence type="ECO:0000256" key="2">
    <source>
        <dbReference type="SAM" id="MobiDB-lite"/>
    </source>
</evidence>
<keyword evidence="1" id="KW-0067">ATP-binding</keyword>
<dbReference type="EMBL" id="HBHT01023663">
    <property type="protein sequence ID" value="CAD9974459.1"/>
    <property type="molecule type" value="Transcribed_RNA"/>
</dbReference>
<dbReference type="AlphaFoldDB" id="A0A6U3BMV8"/>
<dbReference type="InterPro" id="IPR027417">
    <property type="entry name" value="P-loop_NTPase"/>
</dbReference>
<dbReference type="PANTHER" id="PTHR23077:SF117">
    <property type="entry name" value="AAA+ ATPASE DOMAIN-CONTAINING PROTEIN"/>
    <property type="match status" value="1"/>
</dbReference>
<dbReference type="Gene3D" id="3.40.50.300">
    <property type="entry name" value="P-loop containing nucleotide triphosphate hydrolases"/>
    <property type="match status" value="2"/>
</dbReference>
<dbReference type="InterPro" id="IPR003959">
    <property type="entry name" value="ATPase_AAA_core"/>
</dbReference>
<dbReference type="InterPro" id="IPR050168">
    <property type="entry name" value="AAA_ATPase_domain"/>
</dbReference>
<protein>
    <recommendedName>
        <fullName evidence="3">AAA+ ATPase domain-containing protein</fullName>
    </recommendedName>
</protein>
<evidence type="ECO:0000259" key="3">
    <source>
        <dbReference type="SMART" id="SM00382"/>
    </source>
</evidence>
<gene>
    <name evidence="4" type="ORF">APAL1065_LOCUS15873</name>
    <name evidence="5" type="ORF">APAL1065_LOCUS15874</name>
    <name evidence="6" type="ORF">APAL1065_LOCUS15877</name>
</gene>
<feature type="domain" description="AAA+ ATPase" evidence="3">
    <location>
        <begin position="52"/>
        <end position="227"/>
    </location>
</feature>
<feature type="region of interest" description="Disordered" evidence="2">
    <location>
        <begin position="292"/>
        <end position="315"/>
    </location>
</feature>
<evidence type="ECO:0000313" key="4">
    <source>
        <dbReference type="EMBL" id="CAD9974457.1"/>
    </source>
</evidence>
<name>A0A6U3BMV8_9STRA</name>
<feature type="compositionally biased region" description="Basic and acidic residues" evidence="2">
    <location>
        <begin position="305"/>
        <end position="315"/>
    </location>
</feature>
<dbReference type="PANTHER" id="PTHR23077">
    <property type="entry name" value="AAA-FAMILY ATPASE"/>
    <property type="match status" value="1"/>
</dbReference>
<dbReference type="Pfam" id="PF17862">
    <property type="entry name" value="AAA_lid_3"/>
    <property type="match status" value="1"/>
</dbReference>
<comment type="similarity">
    <text evidence="1">Belongs to the AAA ATPase family.</text>
</comment>
<reference evidence="4" key="1">
    <citation type="submission" date="2021-01" db="EMBL/GenBank/DDBJ databases">
        <authorList>
            <person name="Corre E."/>
            <person name="Pelletier E."/>
            <person name="Niang G."/>
            <person name="Scheremetjew M."/>
            <person name="Finn R."/>
            <person name="Kale V."/>
            <person name="Holt S."/>
            <person name="Cochrane G."/>
            <person name="Meng A."/>
            <person name="Brown T."/>
            <person name="Cohen L."/>
        </authorList>
    </citation>
    <scope>NUCLEOTIDE SEQUENCE</scope>
    <source>
        <strain evidence="4">CCMP125</strain>
    </source>
</reference>
<dbReference type="FunFam" id="3.40.50.300:FF:001921">
    <property type="entry name" value="AAA ATPase domain-containing protein"/>
    <property type="match status" value="1"/>
</dbReference>
<feature type="domain" description="AAA+ ATPase" evidence="3">
    <location>
        <begin position="413"/>
        <end position="562"/>
    </location>
</feature>
<dbReference type="InterPro" id="IPR003960">
    <property type="entry name" value="ATPase_AAA_CS"/>
</dbReference>
<dbReference type="PROSITE" id="PS00674">
    <property type="entry name" value="AAA"/>
    <property type="match status" value="1"/>
</dbReference>
<dbReference type="GO" id="GO:0005524">
    <property type="term" value="F:ATP binding"/>
    <property type="evidence" value="ECO:0007669"/>
    <property type="project" value="UniProtKB-KW"/>
</dbReference>
<dbReference type="Gene3D" id="1.10.8.60">
    <property type="match status" value="2"/>
</dbReference>
<proteinExistence type="inferred from homology"/>
<dbReference type="SMART" id="SM00382">
    <property type="entry name" value="AAA"/>
    <property type="match status" value="2"/>
</dbReference>
<dbReference type="InterPro" id="IPR003593">
    <property type="entry name" value="AAA+_ATPase"/>
</dbReference>
<accession>A0A6U3BMV8</accession>
<evidence type="ECO:0000313" key="6">
    <source>
        <dbReference type="EMBL" id="CAD9974466.1"/>
    </source>
</evidence>
<sequence>MTTKERSSVPLHTRQPDHDIEEQDRGVSSVPAGYAKLYQSLWDLHMLEHGVATRGVLLWGSPGVGKTFLVSRLAHQLHHKYSSGRTDSPPVWDIEWFTMNDILLRATSVMATSDEILQWLLEPLQQQRQSSRISSSSNTQQQTPRHVLFVLDDLHLLEQVDDSDPSQIGVNVRNVQAALSQWLEIVFASRNDTKHHVIGMTRQIQNLPTSLTAVNLLDIHLEMDSPSLWQRRDILQHLLMQLSLEQPKAANVDNRSQVTQWGDWLAERTAGCVASDLVRLCTNAQLRAQARDLAQREEEEGQNDESTHHETRVDNNRTTLVSWNDLVQSTQSLVPSQLQQLDVIPPPLTLTSHQETNRQTPQESWYAQHEASWSSFAGYTTLKRRIYRTLVLPWRRIQQMQQDESGTWTAMPPPRGVIFHGPSGCGKTMAATCLGASLGLPMIRVRAADILDKWLGGSEATLRLFFEKARNAAPCILFLDELDAIATNRQDSDDGDGASGGVMSRLLSTFLNEMDGVSSTAVGSGGSGGVLVVACTNRMDRLDAALLRPGRLEEHVEIPLPTIIDASDILNHYFSTDQSLTEEGIDVDQKTRRSLFVSKDVNLEELAKHLVEQHQATGASMEGLAREAVLRCIRKRKISGPGVGGGILPLVSSDDVQMALEASHLA</sequence>
<dbReference type="SUPFAM" id="SSF52540">
    <property type="entry name" value="P-loop containing nucleoside triphosphate hydrolases"/>
    <property type="match status" value="2"/>
</dbReference>
<dbReference type="InterPro" id="IPR041569">
    <property type="entry name" value="AAA_lid_3"/>
</dbReference>
<dbReference type="GO" id="GO:0016887">
    <property type="term" value="F:ATP hydrolysis activity"/>
    <property type="evidence" value="ECO:0007669"/>
    <property type="project" value="InterPro"/>
</dbReference>
<feature type="region of interest" description="Disordered" evidence="2">
    <location>
        <begin position="1"/>
        <end position="26"/>
    </location>
</feature>
<dbReference type="EMBL" id="HBHT01023662">
    <property type="protein sequence ID" value="CAD9974457.1"/>
    <property type="molecule type" value="Transcribed_RNA"/>
</dbReference>
<keyword evidence="1" id="KW-0547">Nucleotide-binding</keyword>
<dbReference type="Pfam" id="PF00004">
    <property type="entry name" value="AAA"/>
    <property type="match status" value="2"/>
</dbReference>
<evidence type="ECO:0000313" key="5">
    <source>
        <dbReference type="EMBL" id="CAD9974459.1"/>
    </source>
</evidence>
<evidence type="ECO:0000256" key="1">
    <source>
        <dbReference type="RuleBase" id="RU003651"/>
    </source>
</evidence>
<dbReference type="EMBL" id="HBHT01023666">
    <property type="protein sequence ID" value="CAD9974466.1"/>
    <property type="molecule type" value="Transcribed_RNA"/>
</dbReference>